<dbReference type="EMBL" id="CAJVPI010004023">
    <property type="protein sequence ID" value="CAG8664362.1"/>
    <property type="molecule type" value="Genomic_DNA"/>
</dbReference>
<accession>A0A9N9H7C3</accession>
<evidence type="ECO:0000313" key="2">
    <source>
        <dbReference type="Proteomes" id="UP000789739"/>
    </source>
</evidence>
<keyword evidence="2" id="KW-1185">Reference proteome</keyword>
<feature type="non-terminal residue" evidence="1">
    <location>
        <position position="1"/>
    </location>
</feature>
<proteinExistence type="predicted"/>
<organism evidence="1 2">
    <name type="scientific">Paraglomus brasilianum</name>
    <dbReference type="NCBI Taxonomy" id="144538"/>
    <lineage>
        <taxon>Eukaryota</taxon>
        <taxon>Fungi</taxon>
        <taxon>Fungi incertae sedis</taxon>
        <taxon>Mucoromycota</taxon>
        <taxon>Glomeromycotina</taxon>
        <taxon>Glomeromycetes</taxon>
        <taxon>Paraglomerales</taxon>
        <taxon>Paraglomeraceae</taxon>
        <taxon>Paraglomus</taxon>
    </lineage>
</organism>
<evidence type="ECO:0000313" key="1">
    <source>
        <dbReference type="EMBL" id="CAG8664362.1"/>
    </source>
</evidence>
<name>A0A9N9H7C3_9GLOM</name>
<gene>
    <name evidence="1" type="ORF">PBRASI_LOCUS10962</name>
</gene>
<dbReference type="AlphaFoldDB" id="A0A9N9H7C3"/>
<reference evidence="1" key="1">
    <citation type="submission" date="2021-06" db="EMBL/GenBank/DDBJ databases">
        <authorList>
            <person name="Kallberg Y."/>
            <person name="Tangrot J."/>
            <person name="Rosling A."/>
        </authorList>
    </citation>
    <scope>NUCLEOTIDE SEQUENCE</scope>
    <source>
        <strain evidence="1">BR232B</strain>
    </source>
</reference>
<sequence length="208" mass="23481">AAAASLFLAANESLSLILHAATVHELLSYPEFYLYIPVFMTDWLWSNIALDANNGNDTDNNQYKKAEFTTWKNSAVPSTNHFVPAFEPSIEITENIPVHTVKKRRSLIMNDTVNIITAADRPNKSTYVGTLMAGLAPVKELEVKIEAGEKIRYKSLDDTTIALEQEEAANLITTDHYWQDSYTSHYWLHQIICCKGLFPQIAISIDRM</sequence>
<protein>
    <submittedName>
        <fullName evidence="1">144_t:CDS:1</fullName>
    </submittedName>
</protein>
<dbReference type="Proteomes" id="UP000789739">
    <property type="component" value="Unassembled WGS sequence"/>
</dbReference>
<comment type="caution">
    <text evidence="1">The sequence shown here is derived from an EMBL/GenBank/DDBJ whole genome shotgun (WGS) entry which is preliminary data.</text>
</comment>